<dbReference type="PRINTS" id="PR00413">
    <property type="entry name" value="HADHALOGNASE"/>
</dbReference>
<keyword evidence="2" id="KW-1185">Reference proteome</keyword>
<dbReference type="InterPro" id="IPR036412">
    <property type="entry name" value="HAD-like_sf"/>
</dbReference>
<dbReference type="SUPFAM" id="SSF56784">
    <property type="entry name" value="HAD-like"/>
    <property type="match status" value="1"/>
</dbReference>
<dbReference type="HOGENOM" id="CLU_045011_9_1_5"/>
<name>A0A017HFD6_9RHOB</name>
<dbReference type="PANTHER" id="PTHR43611">
    <property type="entry name" value="ALPHA-D-GLUCOSE 1-PHOSPHATE PHOSPHATASE"/>
    <property type="match status" value="1"/>
</dbReference>
<dbReference type="Gene3D" id="3.40.50.1000">
    <property type="entry name" value="HAD superfamily/HAD-like"/>
    <property type="match status" value="1"/>
</dbReference>
<accession>A0A017HFD6</accession>
<dbReference type="InterPro" id="IPR006439">
    <property type="entry name" value="HAD-SF_hydro_IA"/>
</dbReference>
<sequence>MTIEAVVFDIGNVLIEWNPERLYDAEIGPERRAALFASVDLHGMNERVDLGEDFHAQVSALAAAHPGWGAEIMLWHDRWIEMASPEIPRSGRLLRALKARGVPVFALSNFGVETFEIARARYPVLAEFDALFVSGHLRMAKPDAPIYDALERETGVAPGRLLFTDDRADNIAAAHARGWRTHHFTGPDGLADRLVAEGLLTDKDAA</sequence>
<reference evidence="1 2" key="1">
    <citation type="submission" date="2013-03" db="EMBL/GenBank/DDBJ databases">
        <authorList>
            <person name="Fiebig A."/>
            <person name="Goeker M."/>
            <person name="Klenk H.-P.P."/>
        </authorList>
    </citation>
    <scope>NUCLEOTIDE SEQUENCE [LARGE SCALE GENOMIC DNA]</scope>
    <source>
        <strain evidence="1 2">DSM 17492</strain>
    </source>
</reference>
<dbReference type="PATRIC" id="fig|1122180.6.peg.564"/>
<dbReference type="NCBIfam" id="TIGR01509">
    <property type="entry name" value="HAD-SF-IA-v3"/>
    <property type="match status" value="1"/>
</dbReference>
<dbReference type="InterPro" id="IPR023198">
    <property type="entry name" value="PGP-like_dom2"/>
</dbReference>
<dbReference type="Gene3D" id="1.10.150.240">
    <property type="entry name" value="Putative phosphatase, domain 2"/>
    <property type="match status" value="1"/>
</dbReference>
<keyword evidence="1" id="KW-0378">Hydrolase</keyword>
<dbReference type="CDD" id="cd02603">
    <property type="entry name" value="HAD_sEH-N_like"/>
    <property type="match status" value="1"/>
</dbReference>
<gene>
    <name evidence="1" type="ORF">Lokhon_00561</name>
</gene>
<dbReference type="EC" id="3.8.1.2" evidence="1"/>
<comment type="caution">
    <text evidence="1">The sequence shown here is derived from an EMBL/GenBank/DDBJ whole genome shotgun (WGS) entry which is preliminary data.</text>
</comment>
<organism evidence="1 2">
    <name type="scientific">Limimaricola hongkongensis DSM 17492</name>
    <dbReference type="NCBI Taxonomy" id="1122180"/>
    <lineage>
        <taxon>Bacteria</taxon>
        <taxon>Pseudomonadati</taxon>
        <taxon>Pseudomonadota</taxon>
        <taxon>Alphaproteobacteria</taxon>
        <taxon>Rhodobacterales</taxon>
        <taxon>Paracoccaceae</taxon>
        <taxon>Limimaricola</taxon>
    </lineage>
</organism>
<dbReference type="InterPro" id="IPR023214">
    <property type="entry name" value="HAD_sf"/>
</dbReference>
<evidence type="ECO:0000313" key="2">
    <source>
        <dbReference type="Proteomes" id="UP000025047"/>
    </source>
</evidence>
<proteinExistence type="predicted"/>
<dbReference type="eggNOG" id="COG1011">
    <property type="taxonomic scope" value="Bacteria"/>
</dbReference>
<dbReference type="GO" id="GO:0018784">
    <property type="term" value="F:(S)-2-haloacid dehalogenase activity"/>
    <property type="evidence" value="ECO:0007669"/>
    <property type="project" value="UniProtKB-EC"/>
</dbReference>
<dbReference type="EMBL" id="APGJ01000003">
    <property type="protein sequence ID" value="EYD73036.1"/>
    <property type="molecule type" value="Genomic_DNA"/>
</dbReference>
<dbReference type="RefSeq" id="WP_017927933.1">
    <property type="nucleotide sequence ID" value="NZ_KB822996.1"/>
</dbReference>
<dbReference type="OrthoDB" id="9807742at2"/>
<dbReference type="Pfam" id="PF00702">
    <property type="entry name" value="Hydrolase"/>
    <property type="match status" value="1"/>
</dbReference>
<dbReference type="STRING" id="1122180.Lokhon_00561"/>
<evidence type="ECO:0000313" key="1">
    <source>
        <dbReference type="EMBL" id="EYD73036.1"/>
    </source>
</evidence>
<dbReference type="Proteomes" id="UP000025047">
    <property type="component" value="Unassembled WGS sequence"/>
</dbReference>
<protein>
    <submittedName>
        <fullName evidence="1">Hydrolase</fullName>
        <ecNumber evidence="1">3.8.1.2</ecNumber>
    </submittedName>
</protein>
<dbReference type="AlphaFoldDB" id="A0A017HFD6"/>
<dbReference type="PANTHER" id="PTHR43611:SF3">
    <property type="entry name" value="FLAVIN MONONUCLEOTIDE HYDROLASE 1, CHLOROPLATIC"/>
    <property type="match status" value="1"/>
</dbReference>